<evidence type="ECO:0000256" key="1">
    <source>
        <dbReference type="SAM" id="MobiDB-lite"/>
    </source>
</evidence>
<reference evidence="2 3" key="1">
    <citation type="submission" date="2020-02" db="EMBL/GenBank/DDBJ databases">
        <title>Draft genome sequence of Haematococcus lacustris strain NIES-144.</title>
        <authorList>
            <person name="Morimoto D."/>
            <person name="Nakagawa S."/>
            <person name="Yoshida T."/>
            <person name="Sawayama S."/>
        </authorList>
    </citation>
    <scope>NUCLEOTIDE SEQUENCE [LARGE SCALE GENOMIC DNA]</scope>
    <source>
        <strain evidence="2 3">NIES-144</strain>
    </source>
</reference>
<evidence type="ECO:0000313" key="3">
    <source>
        <dbReference type="Proteomes" id="UP000485058"/>
    </source>
</evidence>
<dbReference type="GO" id="GO:0004527">
    <property type="term" value="F:exonuclease activity"/>
    <property type="evidence" value="ECO:0007669"/>
    <property type="project" value="UniProtKB-KW"/>
</dbReference>
<feature type="compositionally biased region" description="Polar residues" evidence="1">
    <location>
        <begin position="189"/>
        <end position="199"/>
    </location>
</feature>
<feature type="region of interest" description="Disordered" evidence="1">
    <location>
        <begin position="111"/>
        <end position="142"/>
    </location>
</feature>
<feature type="region of interest" description="Disordered" evidence="1">
    <location>
        <begin position="169"/>
        <end position="199"/>
    </location>
</feature>
<accession>A0A699ZJF9</accession>
<sequence>MEALVRDKGAEIARASLELKPAAVRGQGVRLTDVQLLAVHALLGPEAVPCPAWVFIKNRPLLSRVLLVQLSGLDQQLWAQHKALLPALEQLGPPVPVTALRSNVRPAETSSALLQSSLPAKKGSVQAAKRGAQAGRELHSRPWHSALTPTALPATQPAHTLGHTATAALQAAGKQGSQAHGHAPHAQGQRATSPQAAVR</sequence>
<keyword evidence="3" id="KW-1185">Reference proteome</keyword>
<keyword evidence="2" id="KW-0540">Nuclease</keyword>
<dbReference type="Proteomes" id="UP000485058">
    <property type="component" value="Unassembled WGS sequence"/>
</dbReference>
<proteinExistence type="predicted"/>
<organism evidence="2 3">
    <name type="scientific">Haematococcus lacustris</name>
    <name type="common">Green alga</name>
    <name type="synonym">Haematococcus pluvialis</name>
    <dbReference type="NCBI Taxonomy" id="44745"/>
    <lineage>
        <taxon>Eukaryota</taxon>
        <taxon>Viridiplantae</taxon>
        <taxon>Chlorophyta</taxon>
        <taxon>core chlorophytes</taxon>
        <taxon>Chlorophyceae</taxon>
        <taxon>CS clade</taxon>
        <taxon>Chlamydomonadales</taxon>
        <taxon>Haematococcaceae</taxon>
        <taxon>Haematococcus</taxon>
    </lineage>
</organism>
<gene>
    <name evidence="2" type="ORF">HaLaN_20450</name>
</gene>
<keyword evidence="2" id="KW-0378">Hydrolase</keyword>
<dbReference type="EMBL" id="BLLF01002153">
    <property type="protein sequence ID" value="GFH22917.1"/>
    <property type="molecule type" value="Genomic_DNA"/>
</dbReference>
<name>A0A699ZJF9_HAELA</name>
<evidence type="ECO:0000313" key="2">
    <source>
        <dbReference type="EMBL" id="GFH22917.1"/>
    </source>
</evidence>
<dbReference type="AlphaFoldDB" id="A0A699ZJF9"/>
<protein>
    <submittedName>
        <fullName evidence="2">Exonuclease domain-containing protein</fullName>
    </submittedName>
</protein>
<keyword evidence="2" id="KW-0269">Exonuclease</keyword>
<comment type="caution">
    <text evidence="2">The sequence shown here is derived from an EMBL/GenBank/DDBJ whole genome shotgun (WGS) entry which is preliminary data.</text>
</comment>